<feature type="compositionally biased region" description="Basic and acidic residues" evidence="1">
    <location>
        <begin position="269"/>
        <end position="282"/>
    </location>
</feature>
<gene>
    <name evidence="4" type="ORF">BESB_081990</name>
</gene>
<evidence type="ECO:0000259" key="3">
    <source>
        <dbReference type="Pfam" id="PF04092"/>
    </source>
</evidence>
<dbReference type="SUPFAM" id="SSF74877">
    <property type="entry name" value="Major surface antigen p30, SAG1"/>
    <property type="match status" value="1"/>
</dbReference>
<feature type="domain" description="SRS" evidence="3">
    <location>
        <begin position="347"/>
        <end position="467"/>
    </location>
</feature>
<protein>
    <recommendedName>
        <fullName evidence="3">SRS domain-containing protein</fullName>
    </recommendedName>
</protein>
<feature type="compositionally biased region" description="Gly residues" evidence="1">
    <location>
        <begin position="175"/>
        <end position="186"/>
    </location>
</feature>
<keyword evidence="5" id="KW-1185">Reference proteome</keyword>
<dbReference type="InterPro" id="IPR036755">
    <property type="entry name" value="SRS_dom_sf"/>
</dbReference>
<dbReference type="EMBL" id="NWUJ01000009">
    <property type="protein sequence ID" value="PFH33000.1"/>
    <property type="molecule type" value="Genomic_DNA"/>
</dbReference>
<dbReference type="AlphaFoldDB" id="A0A2A9MC79"/>
<dbReference type="KEGG" id="bbes:BESB_081990"/>
<feature type="compositionally biased region" description="Polar residues" evidence="1">
    <location>
        <begin position="248"/>
        <end position="268"/>
    </location>
</feature>
<organism evidence="4 5">
    <name type="scientific">Besnoitia besnoiti</name>
    <name type="common">Apicomplexan protozoan</name>
    <dbReference type="NCBI Taxonomy" id="94643"/>
    <lineage>
        <taxon>Eukaryota</taxon>
        <taxon>Sar</taxon>
        <taxon>Alveolata</taxon>
        <taxon>Apicomplexa</taxon>
        <taxon>Conoidasida</taxon>
        <taxon>Coccidia</taxon>
        <taxon>Eucoccidiorida</taxon>
        <taxon>Eimeriorina</taxon>
        <taxon>Sarcocystidae</taxon>
        <taxon>Besnoitia</taxon>
    </lineage>
</organism>
<dbReference type="RefSeq" id="XP_029217009.1">
    <property type="nucleotide sequence ID" value="XM_029366549.1"/>
</dbReference>
<feature type="compositionally biased region" description="Basic and acidic residues" evidence="1">
    <location>
        <begin position="206"/>
        <end position="218"/>
    </location>
</feature>
<feature type="compositionally biased region" description="Polar residues" evidence="1">
    <location>
        <begin position="133"/>
        <end position="142"/>
    </location>
</feature>
<evidence type="ECO:0000313" key="5">
    <source>
        <dbReference type="Proteomes" id="UP000224006"/>
    </source>
</evidence>
<feature type="region of interest" description="Disordered" evidence="1">
    <location>
        <begin position="108"/>
        <end position="305"/>
    </location>
</feature>
<sequence length="495" mass="50836">MRESRWNLAGNCPLFVAPICLLVIICASPALSEPLAGPSQQEGTVTAECKGDDGLRLTFQVQDTEKKFKCPTGWELEPTAVTAAFQGKASEVELERIVAGAKLEKSEKEYKLSLPSGSSRDPRTWYYLCKGSGETQDSTGDGNSAAPEDERGGGDESDAVDSSGSGEQGLSSQGDSGGGHGDGGALQGSQRPSNAVNAALGGPAKSEVEQEPSRDDQQHSNGADAEVPLPGTPLNTVQPKVDKDQEIQDLTNNQAEINKTPEPSGSSGKTHEITGQDKKDEASTSPVAEAGPPGAHGDGSIPSSEADITSKAVRAVLRSSNNSKPESVTPTLKTCKVTVQVLPSTVIECNAGETKAATVSAVGSPVAFKCGAGLSLESTALDKVYDDKDGKCASQVALSSLVDGSLSVVSPEKEIEAEPKKYFFGVDVLPTEQQALCYKCVETSSSEKEASGGAADAGKECQVKITVASPAVSAAPGAVSFACVALFGAVAGGLL</sequence>
<feature type="chain" id="PRO_5012066531" description="SRS domain-containing protein" evidence="2">
    <location>
        <begin position="33"/>
        <end position="495"/>
    </location>
</feature>
<dbReference type="Pfam" id="PF04092">
    <property type="entry name" value="SAG"/>
    <property type="match status" value="1"/>
</dbReference>
<reference evidence="4 5" key="1">
    <citation type="submission" date="2017-09" db="EMBL/GenBank/DDBJ databases">
        <title>Genome sequencing of Besnoitia besnoiti strain Bb-Ger1.</title>
        <authorList>
            <person name="Schares G."/>
            <person name="Venepally P."/>
            <person name="Lorenzi H.A."/>
        </authorList>
    </citation>
    <scope>NUCLEOTIDE SEQUENCE [LARGE SCALE GENOMIC DNA]</scope>
    <source>
        <strain evidence="4 5">Bb-Ger1</strain>
    </source>
</reference>
<name>A0A2A9MC79_BESBE</name>
<evidence type="ECO:0000256" key="2">
    <source>
        <dbReference type="SAM" id="SignalP"/>
    </source>
</evidence>
<dbReference type="GeneID" id="40313125"/>
<evidence type="ECO:0000313" key="4">
    <source>
        <dbReference type="EMBL" id="PFH33000.1"/>
    </source>
</evidence>
<accession>A0A2A9MC79</accession>
<feature type="signal peptide" evidence="2">
    <location>
        <begin position="1"/>
        <end position="32"/>
    </location>
</feature>
<dbReference type="GO" id="GO:0016020">
    <property type="term" value="C:membrane"/>
    <property type="evidence" value="ECO:0007669"/>
    <property type="project" value="InterPro"/>
</dbReference>
<keyword evidence="2" id="KW-0732">Signal</keyword>
<feature type="compositionally biased region" description="Low complexity" evidence="1">
    <location>
        <begin position="161"/>
        <end position="174"/>
    </location>
</feature>
<dbReference type="InterPro" id="IPR007226">
    <property type="entry name" value="SRS_dom"/>
</dbReference>
<dbReference type="Proteomes" id="UP000224006">
    <property type="component" value="Chromosome VIII"/>
</dbReference>
<dbReference type="Gene3D" id="2.60.40.1320">
    <property type="entry name" value="SRS domain"/>
    <property type="match status" value="2"/>
</dbReference>
<comment type="caution">
    <text evidence="4">The sequence shown here is derived from an EMBL/GenBank/DDBJ whole genome shotgun (WGS) entry which is preliminary data.</text>
</comment>
<evidence type="ECO:0000256" key="1">
    <source>
        <dbReference type="SAM" id="MobiDB-lite"/>
    </source>
</evidence>
<dbReference type="OrthoDB" id="331015at2759"/>
<proteinExistence type="predicted"/>
<dbReference type="VEuPathDB" id="ToxoDB:BESB_081990"/>